<evidence type="ECO:0000313" key="2">
    <source>
        <dbReference type="Proteomes" id="UP000316313"/>
    </source>
</evidence>
<name>A0A4Y6UK33_9PROT</name>
<organism evidence="1 2">
    <name type="scientific">Swingsia samuiensis</name>
    <dbReference type="NCBI Taxonomy" id="1293412"/>
    <lineage>
        <taxon>Bacteria</taxon>
        <taxon>Pseudomonadati</taxon>
        <taxon>Pseudomonadota</taxon>
        <taxon>Alphaproteobacteria</taxon>
        <taxon>Acetobacterales</taxon>
        <taxon>Acetobacteraceae</taxon>
        <taxon>Swingsia</taxon>
    </lineage>
</organism>
<reference evidence="1 2" key="1">
    <citation type="submission" date="2019-03" db="EMBL/GenBank/DDBJ databases">
        <title>The complete genome sequence of Swingsia samuiensis NBRC107927(T).</title>
        <authorList>
            <person name="Chua K.-O."/>
            <person name="Chan K.-G."/>
            <person name="See-Too W.-S."/>
        </authorList>
    </citation>
    <scope>NUCLEOTIDE SEQUENCE [LARGE SCALE GENOMIC DNA]</scope>
    <source>
        <strain evidence="1 2">AH83</strain>
    </source>
</reference>
<dbReference type="EMBL" id="CP038141">
    <property type="protein sequence ID" value="QDH17160.1"/>
    <property type="molecule type" value="Genomic_DNA"/>
</dbReference>
<dbReference type="SUPFAM" id="SSF53850">
    <property type="entry name" value="Periplasmic binding protein-like II"/>
    <property type="match status" value="1"/>
</dbReference>
<proteinExistence type="predicted"/>
<dbReference type="RefSeq" id="WP_141462398.1">
    <property type="nucleotide sequence ID" value="NZ_CP038141.1"/>
</dbReference>
<evidence type="ECO:0000313" key="1">
    <source>
        <dbReference type="EMBL" id="QDH17160.1"/>
    </source>
</evidence>
<dbReference type="KEGG" id="ssam:E3D00_05965"/>
<gene>
    <name evidence="1" type="ORF">E3D00_05965</name>
</gene>
<dbReference type="AlphaFoldDB" id="A0A4Y6UK33"/>
<keyword evidence="2" id="KW-1185">Reference proteome</keyword>
<dbReference type="InterPro" id="IPR006059">
    <property type="entry name" value="SBP"/>
</dbReference>
<dbReference type="Proteomes" id="UP000316313">
    <property type="component" value="Chromosome"/>
</dbReference>
<sequence>MFVSILCAQLIPNTPFSGQAAQTTSSQNLISFVTAHIAPLILAPSALAAPASHMHKHAKKKKHLPKPHRSSATYLTKLGWAVPQGTIASSALQTPVTSLKLVEWDEQIDTLMSATNAEKPKWAAVLLNGYQLKLACNNGWIQSLNIDNESTTCGVTGGTSDLALAWDRSHLESPPNWVDFWNVARLPGRRGLHLGARTTLEIALLADGVDPQDIYTALSTEAGVQRAFHQLDLLRPYIVWWKTPADAANIMAQSSALMTSAPMTEIASVSTKVKAGLASSIFIAQHNNILRTEMFWAIPKNVPLHIAQKTLGDLRSINPHIDDVINENVNSHDTILPINESFWAEHSDELEKQFQTWYKNGRL</sequence>
<dbReference type="Gene3D" id="3.40.190.10">
    <property type="entry name" value="Periplasmic binding protein-like II"/>
    <property type="match status" value="2"/>
</dbReference>
<accession>A0A4Y6UK33</accession>
<dbReference type="Pfam" id="PF13416">
    <property type="entry name" value="SBP_bac_8"/>
    <property type="match status" value="1"/>
</dbReference>
<protein>
    <submittedName>
        <fullName evidence="1">Extracellular solute-binding protein</fullName>
    </submittedName>
</protein>
<dbReference type="OrthoDB" id="9815444at2"/>